<protein>
    <submittedName>
        <fullName evidence="2">Uncharacterized protein</fullName>
    </submittedName>
</protein>
<keyword evidence="1" id="KW-1133">Transmembrane helix</keyword>
<comment type="caution">
    <text evidence="2">The sequence shown here is derived from an EMBL/GenBank/DDBJ whole genome shotgun (WGS) entry which is preliminary data.</text>
</comment>
<accession>A0A7C8HGQ3</accession>
<sequence length="113" mass="12773">MYDIYSFKQSLKRLMTKYIAVMLCVCIIVTSILSAVFILIHANHQHDHDGLNGTCATCMHLATAENLLKQFSTTIVATTFSFVFHLFIFCCPKSSAPYVGFFTLVSLKVRLDR</sequence>
<reference evidence="2 3" key="1">
    <citation type="submission" date="2019-12" db="EMBL/GenBank/DDBJ databases">
        <title>Defluviitalea raffinosedens, isolated from a biogas fermenter, genome sequencing and characterization.</title>
        <authorList>
            <person name="Rettenmaier R."/>
            <person name="Schneider M."/>
            <person name="Neuhaus K."/>
            <person name="Liebl W."/>
            <person name="Zverlov V."/>
        </authorList>
    </citation>
    <scope>NUCLEOTIDE SEQUENCE [LARGE SCALE GENOMIC DNA]</scope>
    <source>
        <strain evidence="2 3">249c-K6</strain>
    </source>
</reference>
<keyword evidence="1" id="KW-0812">Transmembrane</keyword>
<dbReference type="Proteomes" id="UP000483018">
    <property type="component" value="Unassembled WGS sequence"/>
</dbReference>
<feature type="transmembrane region" description="Helical" evidence="1">
    <location>
        <begin position="20"/>
        <end position="42"/>
    </location>
</feature>
<name>A0A7C8HGQ3_9FIRM</name>
<dbReference type="EMBL" id="WSLF01000017">
    <property type="protein sequence ID" value="KAE9629457.1"/>
    <property type="molecule type" value="Genomic_DNA"/>
</dbReference>
<evidence type="ECO:0000313" key="3">
    <source>
        <dbReference type="Proteomes" id="UP000483018"/>
    </source>
</evidence>
<keyword evidence="1" id="KW-0472">Membrane</keyword>
<keyword evidence="3" id="KW-1185">Reference proteome</keyword>
<gene>
    <name evidence="2" type="ORF">GND95_13255</name>
</gene>
<organism evidence="2 3">
    <name type="scientific">Defluviitalea raffinosedens</name>
    <dbReference type="NCBI Taxonomy" id="1450156"/>
    <lineage>
        <taxon>Bacteria</taxon>
        <taxon>Bacillati</taxon>
        <taxon>Bacillota</taxon>
        <taxon>Clostridia</taxon>
        <taxon>Lachnospirales</taxon>
        <taxon>Defluviitaleaceae</taxon>
        <taxon>Defluviitalea</taxon>
    </lineage>
</organism>
<evidence type="ECO:0000313" key="2">
    <source>
        <dbReference type="EMBL" id="KAE9629457.1"/>
    </source>
</evidence>
<dbReference type="AlphaFoldDB" id="A0A7C8HGQ3"/>
<evidence type="ECO:0000256" key="1">
    <source>
        <dbReference type="SAM" id="Phobius"/>
    </source>
</evidence>
<proteinExistence type="predicted"/>